<organism evidence="2 3">
    <name type="scientific">Syncephalastrum racemosum</name>
    <name type="common">Filamentous fungus</name>
    <dbReference type="NCBI Taxonomy" id="13706"/>
    <lineage>
        <taxon>Eukaryota</taxon>
        <taxon>Fungi</taxon>
        <taxon>Fungi incertae sedis</taxon>
        <taxon>Mucoromycota</taxon>
        <taxon>Mucoromycotina</taxon>
        <taxon>Mucoromycetes</taxon>
        <taxon>Mucorales</taxon>
        <taxon>Syncephalastraceae</taxon>
        <taxon>Syncephalastrum</taxon>
    </lineage>
</organism>
<protein>
    <recommendedName>
        <fullName evidence="4">Transmembrane protein</fullName>
    </recommendedName>
</protein>
<evidence type="ECO:0008006" key="4">
    <source>
        <dbReference type="Google" id="ProtNLM"/>
    </source>
</evidence>
<name>A0A1X2HHL3_SYNRA</name>
<dbReference type="InParanoid" id="A0A1X2HHL3"/>
<reference evidence="2 3" key="1">
    <citation type="submission" date="2016-07" db="EMBL/GenBank/DDBJ databases">
        <title>Pervasive Adenine N6-methylation of Active Genes in Fungi.</title>
        <authorList>
            <consortium name="DOE Joint Genome Institute"/>
            <person name="Mondo S.J."/>
            <person name="Dannebaum R.O."/>
            <person name="Kuo R.C."/>
            <person name="Labutti K."/>
            <person name="Haridas S."/>
            <person name="Kuo A."/>
            <person name="Salamov A."/>
            <person name="Ahrendt S.R."/>
            <person name="Lipzen A."/>
            <person name="Sullivan W."/>
            <person name="Andreopoulos W.B."/>
            <person name="Clum A."/>
            <person name="Lindquist E."/>
            <person name="Daum C."/>
            <person name="Ramamoorthy G.K."/>
            <person name="Gryganskyi A."/>
            <person name="Culley D."/>
            <person name="Magnuson J.K."/>
            <person name="James T.Y."/>
            <person name="O'Malley M.A."/>
            <person name="Stajich J.E."/>
            <person name="Spatafora J.W."/>
            <person name="Visel A."/>
            <person name="Grigoriev I.V."/>
        </authorList>
    </citation>
    <scope>NUCLEOTIDE SEQUENCE [LARGE SCALE GENOMIC DNA]</scope>
    <source>
        <strain evidence="2 3">NRRL 2496</strain>
    </source>
</reference>
<dbReference type="EMBL" id="MCGN01000003">
    <property type="protein sequence ID" value="ORY98548.1"/>
    <property type="molecule type" value="Genomic_DNA"/>
</dbReference>
<keyword evidence="1" id="KW-1133">Transmembrane helix</keyword>
<keyword evidence="1" id="KW-0472">Membrane</keyword>
<feature type="transmembrane region" description="Helical" evidence="1">
    <location>
        <begin position="72"/>
        <end position="95"/>
    </location>
</feature>
<evidence type="ECO:0000256" key="1">
    <source>
        <dbReference type="SAM" id="Phobius"/>
    </source>
</evidence>
<sequence length="110" mass="12457">MGGEKADQNSCHHKTCHAGFGKRLRSSFVFLFPQNFCFVAMHILSAAGISHISLPMPKKSAKTSTNLAYPHFHVFLFQRIHDIFTFLFFSLWLGVRSGEKATQKEKRGVV</sequence>
<accession>A0A1X2HHL3</accession>
<dbReference type="AlphaFoldDB" id="A0A1X2HHL3"/>
<keyword evidence="3" id="KW-1185">Reference proteome</keyword>
<evidence type="ECO:0000313" key="3">
    <source>
        <dbReference type="Proteomes" id="UP000242180"/>
    </source>
</evidence>
<proteinExistence type="predicted"/>
<evidence type="ECO:0000313" key="2">
    <source>
        <dbReference type="EMBL" id="ORY98548.1"/>
    </source>
</evidence>
<dbReference type="Proteomes" id="UP000242180">
    <property type="component" value="Unassembled WGS sequence"/>
</dbReference>
<gene>
    <name evidence="2" type="ORF">BCR43DRAFT_197247</name>
</gene>
<feature type="transmembrane region" description="Helical" evidence="1">
    <location>
        <begin position="28"/>
        <end position="52"/>
    </location>
</feature>
<comment type="caution">
    <text evidence="2">The sequence shown here is derived from an EMBL/GenBank/DDBJ whole genome shotgun (WGS) entry which is preliminary data.</text>
</comment>
<keyword evidence="1" id="KW-0812">Transmembrane</keyword>